<gene>
    <name evidence="1" type="ORF">AN908_06760</name>
    <name evidence="2" type="ORF">AN908_07270</name>
</gene>
<name>A0A7V8RXE1_9MYCO</name>
<evidence type="ECO:0008006" key="4">
    <source>
        <dbReference type="Google" id="ProtNLM"/>
    </source>
</evidence>
<protein>
    <recommendedName>
        <fullName evidence="4">Terminase</fullName>
    </recommendedName>
</protein>
<evidence type="ECO:0000313" key="3">
    <source>
        <dbReference type="Proteomes" id="UP000037843"/>
    </source>
</evidence>
<sequence length="116" mass="12192">MADIPEGLGLAGAALWADVSAGRALTAANKILLLNACRIADNLDNLSAETPKNRVVSENHLGTECIHPTISEFRQQVTALQNILTKLGVADLPAEGGGGKGFFDQLAAKRRERDAG</sequence>
<evidence type="ECO:0000313" key="2">
    <source>
        <dbReference type="EMBL" id="KPG14351.1"/>
    </source>
</evidence>
<dbReference type="EMBL" id="LJFO01000003">
    <property type="protein sequence ID" value="KPG14351.1"/>
    <property type="molecule type" value="Genomic_DNA"/>
</dbReference>
<dbReference type="AlphaFoldDB" id="A0A7V8RXE1"/>
<evidence type="ECO:0000313" key="1">
    <source>
        <dbReference type="EMBL" id="KPG14275.1"/>
    </source>
</evidence>
<dbReference type="EMBL" id="LJFO01000003">
    <property type="protein sequence ID" value="KPG14275.1"/>
    <property type="molecule type" value="Genomic_DNA"/>
</dbReference>
<proteinExistence type="predicted"/>
<organism evidence="2 3">
    <name type="scientific">Mycobacteroides immunogenum</name>
    <dbReference type="NCBI Taxonomy" id="83262"/>
    <lineage>
        <taxon>Bacteria</taxon>
        <taxon>Bacillati</taxon>
        <taxon>Actinomycetota</taxon>
        <taxon>Actinomycetes</taxon>
        <taxon>Mycobacteriales</taxon>
        <taxon>Mycobacteriaceae</taxon>
        <taxon>Mycobacteroides</taxon>
    </lineage>
</organism>
<dbReference type="Proteomes" id="UP000037843">
    <property type="component" value="Unassembled WGS sequence"/>
</dbReference>
<accession>A0A7V8RXE1</accession>
<dbReference type="RefSeq" id="WP_054173042.1">
    <property type="nucleotide sequence ID" value="NZ_LJFO01000003.1"/>
</dbReference>
<reference evidence="2 3" key="1">
    <citation type="submission" date="2015-09" db="EMBL/GenBank/DDBJ databases">
        <title>Genome Sequences of Mycobacterium immunogenum Isolates, Recuperated from a Chloraminated Drinking Water Distribution System Simulator Subjected to Episodes of Nitrification.</title>
        <authorList>
            <person name="Gomez-Alvarez V."/>
            <person name="Revetta R.P."/>
        </authorList>
    </citation>
    <scope>NUCLEOTIDE SEQUENCE [LARGE SCALE GENOMIC DNA]</scope>
    <source>
        <strain evidence="2 3">H008</strain>
    </source>
</reference>
<comment type="caution">
    <text evidence="2">The sequence shown here is derived from an EMBL/GenBank/DDBJ whole genome shotgun (WGS) entry which is preliminary data.</text>
</comment>